<feature type="transmembrane region" description="Helical" evidence="19">
    <location>
        <begin position="111"/>
        <end position="127"/>
    </location>
</feature>
<evidence type="ECO:0000256" key="6">
    <source>
        <dbReference type="ARBA" id="ARBA00012487"/>
    </source>
</evidence>
<evidence type="ECO:0000256" key="13">
    <source>
        <dbReference type="ARBA" id="ARBA00022989"/>
    </source>
</evidence>
<proteinExistence type="inferred from homology"/>
<keyword evidence="17" id="KW-1208">Phospholipid metabolism</keyword>
<dbReference type="AlphaFoldDB" id="A0A0V8RT30"/>
<dbReference type="PANTHER" id="PTHR46382">
    <property type="entry name" value="PHOSPHATIDATE CYTIDYLYLTRANSFERASE"/>
    <property type="match status" value="1"/>
</dbReference>
<evidence type="ECO:0000256" key="7">
    <source>
        <dbReference type="ARBA" id="ARBA00019373"/>
    </source>
</evidence>
<gene>
    <name evidence="20" type="ORF">APY09_07175</name>
</gene>
<feature type="transmembrane region" description="Helical" evidence="19">
    <location>
        <begin position="139"/>
        <end position="159"/>
    </location>
</feature>
<dbReference type="Pfam" id="PF01148">
    <property type="entry name" value="CTP_transf_1"/>
    <property type="match status" value="1"/>
</dbReference>
<dbReference type="PANTHER" id="PTHR46382:SF1">
    <property type="entry name" value="PHOSPHATIDATE CYTIDYLYLTRANSFERASE"/>
    <property type="match status" value="1"/>
</dbReference>
<sequence>MASTDPSLLARVFSPGPTRDNHPVGGATGKAGRNLPQAITTAVVLIAAVAIPLFTSLPAFVGVIAFVCLVGIWELAGAFARMGITLTVTPLYVGAIGMVTCAWWLGTEGMLFALYITVFVCAAWRLLDRRQESRMSDVVSSTFAAVYVPFLASFVVLMMAAWHNAWVFVVFELMVIANDTGGWAAGVMFGKHPMAPALSPKKSWEGFAGSALTAIAVGVVGLWLLGASWWWGVVAGISIAFVGTMGDLTESLIKREAGLKDMSQILPGHGGVLDRVDALLMSAPVAYFIFAWALPGISWESSH</sequence>
<keyword evidence="14" id="KW-0443">Lipid metabolism</keyword>
<dbReference type="GO" id="GO:0004605">
    <property type="term" value="F:phosphatidate cytidylyltransferase activity"/>
    <property type="evidence" value="ECO:0007669"/>
    <property type="project" value="UniProtKB-EC"/>
</dbReference>
<evidence type="ECO:0000256" key="11">
    <source>
        <dbReference type="ARBA" id="ARBA00022692"/>
    </source>
</evidence>
<keyword evidence="10 18" id="KW-0808">Transferase</keyword>
<evidence type="ECO:0000256" key="9">
    <source>
        <dbReference type="ARBA" id="ARBA00022516"/>
    </source>
</evidence>
<feature type="transmembrane region" description="Helical" evidence="19">
    <location>
        <begin position="84"/>
        <end position="105"/>
    </location>
</feature>
<evidence type="ECO:0000256" key="10">
    <source>
        <dbReference type="ARBA" id="ARBA00022679"/>
    </source>
</evidence>
<evidence type="ECO:0000256" key="12">
    <source>
        <dbReference type="ARBA" id="ARBA00022695"/>
    </source>
</evidence>
<organism evidence="20 21">
    <name type="scientific">Schaalia odontolytica</name>
    <dbReference type="NCBI Taxonomy" id="1660"/>
    <lineage>
        <taxon>Bacteria</taxon>
        <taxon>Bacillati</taxon>
        <taxon>Actinomycetota</taxon>
        <taxon>Actinomycetes</taxon>
        <taxon>Actinomycetales</taxon>
        <taxon>Actinomycetaceae</taxon>
        <taxon>Schaalia</taxon>
    </lineage>
</organism>
<keyword evidence="16" id="KW-0594">Phospholipid biosynthesis</keyword>
<dbReference type="UniPathway" id="UPA00557">
    <property type="reaction ID" value="UER00614"/>
</dbReference>
<evidence type="ECO:0000256" key="17">
    <source>
        <dbReference type="ARBA" id="ARBA00023264"/>
    </source>
</evidence>
<feature type="transmembrane region" description="Helical" evidence="19">
    <location>
        <begin position="165"/>
        <end position="185"/>
    </location>
</feature>
<feature type="transmembrane region" description="Helical" evidence="19">
    <location>
        <begin position="206"/>
        <end position="224"/>
    </location>
</feature>
<dbReference type="GO" id="GO:0016024">
    <property type="term" value="P:CDP-diacylglycerol biosynthetic process"/>
    <property type="evidence" value="ECO:0007669"/>
    <property type="project" value="UniProtKB-UniPathway"/>
</dbReference>
<dbReference type="Proteomes" id="UP000054686">
    <property type="component" value="Unassembled WGS sequence"/>
</dbReference>
<evidence type="ECO:0000256" key="3">
    <source>
        <dbReference type="ARBA" id="ARBA00005119"/>
    </source>
</evidence>
<evidence type="ECO:0000256" key="8">
    <source>
        <dbReference type="ARBA" id="ARBA00022475"/>
    </source>
</evidence>
<evidence type="ECO:0000256" key="18">
    <source>
        <dbReference type="RuleBase" id="RU003938"/>
    </source>
</evidence>
<keyword evidence="12 18" id="KW-0548">Nucleotidyltransferase</keyword>
<feature type="transmembrane region" description="Helical" evidence="19">
    <location>
        <begin position="42"/>
        <end position="72"/>
    </location>
</feature>
<keyword evidence="8" id="KW-1003">Cell membrane</keyword>
<evidence type="ECO:0000256" key="16">
    <source>
        <dbReference type="ARBA" id="ARBA00023209"/>
    </source>
</evidence>
<reference evidence="20 21" key="1">
    <citation type="submission" date="2015-10" db="EMBL/GenBank/DDBJ databases">
        <title>Draft Genome of Actinomyces odontolyticus subsp. actinosynbacter strain XH001.</title>
        <authorList>
            <person name="Mclean J.S."/>
            <person name="He X."/>
        </authorList>
    </citation>
    <scope>NUCLEOTIDE SEQUENCE [LARGE SCALE GENOMIC DNA]</scope>
    <source>
        <strain evidence="20 21">XH001</strain>
    </source>
</reference>
<evidence type="ECO:0000256" key="19">
    <source>
        <dbReference type="SAM" id="Phobius"/>
    </source>
</evidence>
<accession>A0A0V8RT30</accession>
<comment type="pathway">
    <text evidence="4">Lipid metabolism.</text>
</comment>
<protein>
    <recommendedName>
        <fullName evidence="7 18">Phosphatidate cytidylyltransferase</fullName>
        <ecNumber evidence="6 18">2.7.7.41</ecNumber>
    </recommendedName>
</protein>
<comment type="caution">
    <text evidence="20">The sequence shown here is derived from an EMBL/GenBank/DDBJ whole genome shotgun (WGS) entry which is preliminary data.</text>
</comment>
<evidence type="ECO:0000256" key="4">
    <source>
        <dbReference type="ARBA" id="ARBA00005189"/>
    </source>
</evidence>
<dbReference type="GO" id="GO:0005886">
    <property type="term" value="C:plasma membrane"/>
    <property type="evidence" value="ECO:0007669"/>
    <property type="project" value="UniProtKB-SubCell"/>
</dbReference>
<dbReference type="OrthoDB" id="9799199at2"/>
<keyword evidence="9" id="KW-0444">Lipid biosynthesis</keyword>
<dbReference type="PROSITE" id="PS01315">
    <property type="entry name" value="CDS"/>
    <property type="match status" value="1"/>
</dbReference>
<dbReference type="InterPro" id="IPR000374">
    <property type="entry name" value="PC_trans"/>
</dbReference>
<dbReference type="EC" id="2.7.7.41" evidence="6 18"/>
<evidence type="ECO:0000256" key="5">
    <source>
        <dbReference type="ARBA" id="ARBA00010185"/>
    </source>
</evidence>
<keyword evidence="11 18" id="KW-0812">Transmembrane</keyword>
<keyword evidence="13 19" id="KW-1133">Transmembrane helix</keyword>
<evidence type="ECO:0000313" key="20">
    <source>
        <dbReference type="EMBL" id="KSW11231.1"/>
    </source>
</evidence>
<feature type="transmembrane region" description="Helical" evidence="19">
    <location>
        <begin position="278"/>
        <end position="297"/>
    </location>
</feature>
<name>A0A0V8RT30_9ACTO</name>
<dbReference type="EMBL" id="LLVT01000002">
    <property type="protein sequence ID" value="KSW11231.1"/>
    <property type="molecule type" value="Genomic_DNA"/>
</dbReference>
<evidence type="ECO:0000256" key="15">
    <source>
        <dbReference type="ARBA" id="ARBA00023136"/>
    </source>
</evidence>
<comment type="similarity">
    <text evidence="5 18">Belongs to the CDS family.</text>
</comment>
<comment type="pathway">
    <text evidence="3 18">Phospholipid metabolism; CDP-diacylglycerol biosynthesis; CDP-diacylglycerol from sn-glycerol 3-phosphate: step 3/3.</text>
</comment>
<dbReference type="RefSeq" id="WP_060567098.1">
    <property type="nucleotide sequence ID" value="NZ_CP040006.1"/>
</dbReference>
<evidence type="ECO:0000256" key="1">
    <source>
        <dbReference type="ARBA" id="ARBA00001698"/>
    </source>
</evidence>
<keyword evidence="15 19" id="KW-0472">Membrane</keyword>
<evidence type="ECO:0000313" key="21">
    <source>
        <dbReference type="Proteomes" id="UP000054686"/>
    </source>
</evidence>
<comment type="subcellular location">
    <subcellularLocation>
        <location evidence="2">Cell membrane</location>
        <topology evidence="2">Multi-pass membrane protein</topology>
    </subcellularLocation>
</comment>
<evidence type="ECO:0000256" key="14">
    <source>
        <dbReference type="ARBA" id="ARBA00023098"/>
    </source>
</evidence>
<evidence type="ECO:0000256" key="2">
    <source>
        <dbReference type="ARBA" id="ARBA00004651"/>
    </source>
</evidence>
<comment type="catalytic activity">
    <reaction evidence="1 18">
        <text>a 1,2-diacyl-sn-glycero-3-phosphate + CTP + H(+) = a CDP-1,2-diacyl-sn-glycerol + diphosphate</text>
        <dbReference type="Rhea" id="RHEA:16229"/>
        <dbReference type="ChEBI" id="CHEBI:15378"/>
        <dbReference type="ChEBI" id="CHEBI:33019"/>
        <dbReference type="ChEBI" id="CHEBI:37563"/>
        <dbReference type="ChEBI" id="CHEBI:58332"/>
        <dbReference type="ChEBI" id="CHEBI:58608"/>
        <dbReference type="EC" id="2.7.7.41"/>
    </reaction>
</comment>